<keyword evidence="2 3" id="KW-0040">ANK repeat</keyword>
<dbReference type="PROSITE" id="PS50297">
    <property type="entry name" value="ANK_REP_REGION"/>
    <property type="match status" value="6"/>
</dbReference>
<evidence type="ECO:0000256" key="1">
    <source>
        <dbReference type="ARBA" id="ARBA00022737"/>
    </source>
</evidence>
<dbReference type="PANTHER" id="PTHR24198:SF165">
    <property type="entry name" value="ANKYRIN REPEAT-CONTAINING PROTEIN-RELATED"/>
    <property type="match status" value="1"/>
</dbReference>
<evidence type="ECO:0000313" key="5">
    <source>
        <dbReference type="EMBL" id="KAH7176955.1"/>
    </source>
</evidence>
<dbReference type="Pfam" id="PF00023">
    <property type="entry name" value="Ank"/>
    <property type="match status" value="1"/>
</dbReference>
<dbReference type="InterPro" id="IPR027417">
    <property type="entry name" value="P-loop_NTPase"/>
</dbReference>
<evidence type="ECO:0000259" key="4">
    <source>
        <dbReference type="Pfam" id="PF24883"/>
    </source>
</evidence>
<comment type="caution">
    <text evidence="5">The sequence shown here is derived from an EMBL/GenBank/DDBJ whole genome shotgun (WGS) entry which is preliminary data.</text>
</comment>
<dbReference type="EMBL" id="JAGMUV010000001">
    <property type="protein sequence ID" value="KAH7176955.1"/>
    <property type="molecule type" value="Genomic_DNA"/>
</dbReference>
<dbReference type="Pfam" id="PF12796">
    <property type="entry name" value="Ank_2"/>
    <property type="match status" value="3"/>
</dbReference>
<dbReference type="SUPFAM" id="SSF52540">
    <property type="entry name" value="P-loop containing nucleoside triphosphate hydrolases"/>
    <property type="match status" value="1"/>
</dbReference>
<evidence type="ECO:0000256" key="2">
    <source>
        <dbReference type="ARBA" id="ARBA00023043"/>
    </source>
</evidence>
<keyword evidence="1" id="KW-0677">Repeat</keyword>
<gene>
    <name evidence="5" type="ORF">EDB81DRAFT_676006</name>
</gene>
<dbReference type="Gene3D" id="3.40.50.300">
    <property type="entry name" value="P-loop containing nucleotide triphosphate hydrolases"/>
    <property type="match status" value="1"/>
</dbReference>
<dbReference type="SMART" id="SM00248">
    <property type="entry name" value="ANK"/>
    <property type="match status" value="19"/>
</dbReference>
<accession>A0A9P9FUW5</accession>
<name>A0A9P9FUW5_9HYPO</name>
<feature type="repeat" description="ANK" evidence="3">
    <location>
        <begin position="1574"/>
        <end position="1599"/>
    </location>
</feature>
<feature type="repeat" description="ANK" evidence="3">
    <location>
        <begin position="1841"/>
        <end position="1873"/>
    </location>
</feature>
<feature type="repeat" description="ANK" evidence="3">
    <location>
        <begin position="715"/>
        <end position="747"/>
    </location>
</feature>
<sequence length="2184" mass="244373">MDPLSLSASVAGLVTLADLVFRTTIKYARAVKGSRNELEGFVAEVKNLSVLLHDLSLVAFDLESDSLDTTGHAQSSIFKLHHLHDCQQLLRRLENSLVSKKSQFDSPSGLDRLQSRLKWPFSSTETKEIIQDLQRHKQTINLAISAESMSKLNECLSRHEDTNKRVKDLQASVKKILDIETKISLDQKRRDVLSFFSKVNPRAEFEINRKLRHPLTALWLTEGADFEEWYGTPGSMAWFTGIPGAGKSVIASVIISECLQRDTAGTAVGYFFCTHRDKRTQQSSNILSSLCSQLALQDEAAYAFLESYHDELRSNLHLQGEPEPERLIGILHQMCSSFSQVYLIIDGLDECDDQVETNLKNLVSLAVREDQEKISIALLSRDELQIRHQVKSDFRCIELEAHTEDIQLYVASELEQRINSRKLRLRDMTLKDQIMVKLVEGAKGMFRWVACHLDHMCELPTDRARRIALEKLPPTLPATYERILMRVEDYDEQVRRLVQRTLLLMSSGFDSSLRDLRLNFREICEAVSLADDSDALHDDEVVDEQEILRWCGSLVRASGDGKRIEFAHFTVQEYLQNDCLKHPILAKYGVSEEKACTLLGPLCLQFLTLQNYDRMPEATKAEINLIFNGRDGISFYEHAAMYWPYYVHRQNTEKLVAEQLDALFQLPKTPNFCLWSIEIIRHCLGGPKGPIFSKRGDFGSCTVSVTAAIDPVLRPDFTPLHMAAALGFPALCRRLIDAGASPDVSSRFGTPLHCSLASLRMFTHDIDLDGSGDLEPYNNESARRQTAQLFLGSCSNPNVQPNTDFWSSTVFSLATSTRFNSLVFEMAADLIRAGVVVYESDLEHFGAFYRTRFDGNALATLTQNTQTSNALAHFLDMLEQTGAESPTRSQLYSMTLRFAERANLKRRRSVEVCLEETVRSQDMRDHIRSIIVNNDVVGLQRLLENGRLELVQSLGIDCEKPTFSSVHIAVDFGSLDVLTVLLESGCDPNTVDEYGETPVSSCTHDYEEDMLRVLLQHGGSTTIVNHDGETIWHKSAQLDSTKILRVLLENEGWDSSLLVESKQGMTPICAALNSECTSAVLLLAQHCQTKGHWRSTGSLFQAAARMGSSDIVQKLLDVGVDVDGMTSDGGSPLHFLSPESSLKCVELLQKLFPSDQRGGEDSRTPLEAVLLRAIEDDAVLRTDVFTALLPGNSASKAIETIALWQFLCSEILAKVMIKTVSEIEPPLSTSEESLWIKDVIFALIHHGGLRMFEEENKGSFLCPFIAEITQQTSLRQDKFLKFRQKIPRLAHWESIAKIVTEIAKHTKYWTTAEIQPSLALLLSESIIHNDETMTALLLRNGVNIHLRVDRISSIDLACFPEIQVSQAHFDRLLAHTNAKQLSHGVESLGGCGPLHFTAASGGRDGSAFKLKRLLQSGTDVNLPLAHHFGSPLAYHILQDSTTTAEMLIDFGADPWSTGTHYFDASNWATIKCNLPILRKMLSTTRARTLPELWDRPRSLVLRGQNINGANNLHLAAATAVDCVRSYLDEGLFNDVEVGDGDLQTPIHYAARFNKQSVIEFLKERGGDINATCRRGLTPLHQAVQMLHLECVKVLLRLGAKHALDSLGLAYAKGGQEIVKALSESTIDRSNATTSVVRRKRLSIMRKALDTAIREGNILACRNISAAGCPVDIELARSQRASALMVALREKRSVGIVEWLVKAGATLSIVYQDPYGLPHSTVLEASAAYSEYNPLLPLLISKFLQEGGSFTSLRYNPLSIAIQNDNIEGLGIFLDVLTDKPNDSKLPSDDLSAGNSVSRLVNQPDAVLGEMTPLHFAAQRNNVDAVKLLIENMANIDKEDCVGKTALHHAAVCGSKAAAEYLIRWGARLDAIDLVSETPLMLACWGTDWQLATTFAKMGSHNRQTNCYGRNVLHIMAKVNINVALNSSDSALRLFHQFLDEGLSLHEKDIDSRTAAHWILSEKSASLLRSVLNRDARVFQAELIEWPNRRMSTIRARLSDVLLAIAKNLHLLRRYHRKDEMRRIADLANTGQHNLFCDAARWGLNEAISHFLLLGADTHQQCKEHGTPLAAAFSNHHLETVRWLVRHGANVPDDLLRQRDGEPMPPIGSSEIARWLLVERHLEQRKIANDASWEQDTVENWSGIVKAKVPLRWEWKQAYDETMIKYAARRQRILLELRGKIVRGE</sequence>
<keyword evidence="6" id="KW-1185">Reference proteome</keyword>
<evidence type="ECO:0000256" key="3">
    <source>
        <dbReference type="PROSITE-ProRule" id="PRU00023"/>
    </source>
</evidence>
<dbReference type="Pfam" id="PF24883">
    <property type="entry name" value="NPHP3_N"/>
    <property type="match status" value="1"/>
</dbReference>
<dbReference type="OrthoDB" id="194358at2759"/>
<dbReference type="PROSITE" id="PS50088">
    <property type="entry name" value="ANK_REPEAT"/>
    <property type="match status" value="6"/>
</dbReference>
<dbReference type="InterPro" id="IPR002110">
    <property type="entry name" value="Ankyrin_rpt"/>
</dbReference>
<feature type="repeat" description="ANK" evidence="3">
    <location>
        <begin position="961"/>
        <end position="993"/>
    </location>
</feature>
<evidence type="ECO:0000313" key="6">
    <source>
        <dbReference type="Proteomes" id="UP000738349"/>
    </source>
</evidence>
<feature type="repeat" description="ANK" evidence="3">
    <location>
        <begin position="1808"/>
        <end position="1840"/>
    </location>
</feature>
<dbReference type="InterPro" id="IPR036770">
    <property type="entry name" value="Ankyrin_rpt-contain_sf"/>
</dbReference>
<feature type="repeat" description="ANK" evidence="3">
    <location>
        <begin position="1541"/>
        <end position="1573"/>
    </location>
</feature>
<reference evidence="5" key="1">
    <citation type="journal article" date="2021" name="Nat. Commun.">
        <title>Genetic determinants of endophytism in the Arabidopsis root mycobiome.</title>
        <authorList>
            <person name="Mesny F."/>
            <person name="Miyauchi S."/>
            <person name="Thiergart T."/>
            <person name="Pickel B."/>
            <person name="Atanasova L."/>
            <person name="Karlsson M."/>
            <person name="Huettel B."/>
            <person name="Barry K.W."/>
            <person name="Haridas S."/>
            <person name="Chen C."/>
            <person name="Bauer D."/>
            <person name="Andreopoulos W."/>
            <person name="Pangilinan J."/>
            <person name="LaButti K."/>
            <person name="Riley R."/>
            <person name="Lipzen A."/>
            <person name="Clum A."/>
            <person name="Drula E."/>
            <person name="Henrissat B."/>
            <person name="Kohler A."/>
            <person name="Grigoriev I.V."/>
            <person name="Martin F.M."/>
            <person name="Hacquard S."/>
        </authorList>
    </citation>
    <scope>NUCLEOTIDE SEQUENCE</scope>
    <source>
        <strain evidence="5">MPI-CAGE-AT-0147</strain>
    </source>
</reference>
<dbReference type="SUPFAM" id="SSF48403">
    <property type="entry name" value="Ankyrin repeat"/>
    <property type="match status" value="5"/>
</dbReference>
<proteinExistence type="predicted"/>
<protein>
    <recommendedName>
        <fullName evidence="4">Nephrocystin 3-like N-terminal domain-containing protein</fullName>
    </recommendedName>
</protein>
<organism evidence="5 6">
    <name type="scientific">Dactylonectria macrodidyma</name>
    <dbReference type="NCBI Taxonomy" id="307937"/>
    <lineage>
        <taxon>Eukaryota</taxon>
        <taxon>Fungi</taxon>
        <taxon>Dikarya</taxon>
        <taxon>Ascomycota</taxon>
        <taxon>Pezizomycotina</taxon>
        <taxon>Sordariomycetes</taxon>
        <taxon>Hypocreomycetidae</taxon>
        <taxon>Hypocreales</taxon>
        <taxon>Nectriaceae</taxon>
        <taxon>Dactylonectria</taxon>
    </lineage>
</organism>
<feature type="domain" description="Nephrocystin 3-like N-terminal" evidence="4">
    <location>
        <begin position="216"/>
        <end position="381"/>
    </location>
</feature>
<dbReference type="PANTHER" id="PTHR24198">
    <property type="entry name" value="ANKYRIN REPEAT AND PROTEIN KINASE DOMAIN-CONTAINING PROTEIN"/>
    <property type="match status" value="1"/>
</dbReference>
<dbReference type="InterPro" id="IPR056884">
    <property type="entry name" value="NPHP3-like_N"/>
</dbReference>
<dbReference type="Gene3D" id="1.25.40.20">
    <property type="entry name" value="Ankyrin repeat-containing domain"/>
    <property type="match status" value="6"/>
</dbReference>
<dbReference type="Proteomes" id="UP000738349">
    <property type="component" value="Unassembled WGS sequence"/>
</dbReference>